<evidence type="ECO:0008006" key="4">
    <source>
        <dbReference type="Google" id="ProtNLM"/>
    </source>
</evidence>
<dbReference type="RefSeq" id="WP_215606421.1">
    <property type="nucleotide sequence ID" value="NZ_CP076136.1"/>
</dbReference>
<keyword evidence="1" id="KW-0812">Transmembrane</keyword>
<evidence type="ECO:0000256" key="1">
    <source>
        <dbReference type="SAM" id="Phobius"/>
    </source>
</evidence>
<dbReference type="EMBL" id="CP076136">
    <property type="protein sequence ID" value="QWG25700.1"/>
    <property type="molecule type" value="Genomic_DNA"/>
</dbReference>
<organism evidence="2 3">
    <name type="scientific">Bradyrhizobium sediminis</name>
    <dbReference type="NCBI Taxonomy" id="2840469"/>
    <lineage>
        <taxon>Bacteria</taxon>
        <taxon>Pseudomonadati</taxon>
        <taxon>Pseudomonadota</taxon>
        <taxon>Alphaproteobacteria</taxon>
        <taxon>Hyphomicrobiales</taxon>
        <taxon>Nitrobacteraceae</taxon>
        <taxon>Bradyrhizobium</taxon>
    </lineage>
</organism>
<sequence>MSDKLAFRSFLDGLFAWFTLRRALTYTGMFFYCLALFLAFDVAWSSLTRGEEKARAARIANPVYDHGFAADFDGHDVWGELRYRLVTNSLGFKDASARNIPMKPASRRVLLIGDSFVEAIGMRFEDSFAGLLQQAGQQRSEQVEFLNAGVASYSPVIYYKKTKYLLDIGLQFDEVVVFSDTSDVTDEATSFFCIDDDPKYRAHCSSAEGSAQPVAASPATPLPEVAAAPKKSDFLIDRFVITNRVRISIKRSIQSWLGNRRRAINNDHARIGWTIPGLDVARDYKPLGVEGGIQRSRQNMRALSDLLAARNIPLTVVVYPWAQQLAQGDRNSPQISLWREFCEGRCKAFINLFPVFFAATEADKDWYERLFILGDDHFSVEGNRMMFRELARHLL</sequence>
<evidence type="ECO:0000313" key="2">
    <source>
        <dbReference type="EMBL" id="QWG25700.1"/>
    </source>
</evidence>
<dbReference type="SUPFAM" id="SSF52266">
    <property type="entry name" value="SGNH hydrolase"/>
    <property type="match status" value="1"/>
</dbReference>
<keyword evidence="3" id="KW-1185">Reference proteome</keyword>
<protein>
    <recommendedName>
        <fullName evidence="4">SGNH/GDSL hydrolase family protein</fullName>
    </recommendedName>
</protein>
<dbReference type="Proteomes" id="UP000676951">
    <property type="component" value="Chromosome"/>
</dbReference>
<proteinExistence type="predicted"/>
<keyword evidence="1" id="KW-0472">Membrane</keyword>
<gene>
    <name evidence="2" type="ORF">KMZ93_12890</name>
</gene>
<keyword evidence="1" id="KW-1133">Transmembrane helix</keyword>
<name>A0A975P309_9BRAD</name>
<evidence type="ECO:0000313" key="3">
    <source>
        <dbReference type="Proteomes" id="UP000676951"/>
    </source>
</evidence>
<dbReference type="AlphaFoldDB" id="A0A975P309"/>
<accession>A0A975P309</accession>
<reference evidence="2 3" key="1">
    <citation type="submission" date="2021-06" db="EMBL/GenBank/DDBJ databases">
        <title>Bradyrhizobium sp. S2-11-4 Genome sequencing.</title>
        <authorList>
            <person name="Jin L."/>
        </authorList>
    </citation>
    <scope>NUCLEOTIDE SEQUENCE [LARGE SCALE GENOMIC DNA]</scope>
    <source>
        <strain evidence="2 3">S2-11-4</strain>
    </source>
</reference>
<feature type="transmembrane region" description="Helical" evidence="1">
    <location>
        <begin position="23"/>
        <end position="44"/>
    </location>
</feature>